<gene>
    <name evidence="2" type="ORF">L596_020546</name>
</gene>
<organism evidence="2 3">
    <name type="scientific">Steinernema carpocapsae</name>
    <name type="common">Entomopathogenic nematode</name>
    <dbReference type="NCBI Taxonomy" id="34508"/>
    <lineage>
        <taxon>Eukaryota</taxon>
        <taxon>Metazoa</taxon>
        <taxon>Ecdysozoa</taxon>
        <taxon>Nematoda</taxon>
        <taxon>Chromadorea</taxon>
        <taxon>Rhabditida</taxon>
        <taxon>Tylenchina</taxon>
        <taxon>Panagrolaimomorpha</taxon>
        <taxon>Strongyloidoidea</taxon>
        <taxon>Steinernematidae</taxon>
        <taxon>Steinernema</taxon>
    </lineage>
</organism>
<dbReference type="PANTHER" id="PTHR46406">
    <property type="entry name" value="NITRIC OXIDE-ASSOCIATED PROTEIN 1"/>
    <property type="match status" value="1"/>
</dbReference>
<evidence type="ECO:0000259" key="1">
    <source>
        <dbReference type="Pfam" id="PF01926"/>
    </source>
</evidence>
<dbReference type="PANTHER" id="PTHR46406:SF1">
    <property type="entry name" value="NITRIC OXIDE-ASSOCIATED PROTEIN 1"/>
    <property type="match status" value="1"/>
</dbReference>
<dbReference type="EMBL" id="AZBU02000006">
    <property type="protein sequence ID" value="TKR73209.1"/>
    <property type="molecule type" value="Genomic_DNA"/>
</dbReference>
<evidence type="ECO:0000313" key="2">
    <source>
        <dbReference type="EMBL" id="TKR73209.1"/>
    </source>
</evidence>
<evidence type="ECO:0000313" key="3">
    <source>
        <dbReference type="Proteomes" id="UP000298663"/>
    </source>
</evidence>
<reference evidence="2 3" key="2">
    <citation type="journal article" date="2019" name="G3 (Bethesda)">
        <title>Hybrid Assembly of the Genome of the Entomopathogenic Nematode Steinernema carpocapsae Identifies the X-Chromosome.</title>
        <authorList>
            <person name="Serra L."/>
            <person name="Macchietto M."/>
            <person name="Macias-Munoz A."/>
            <person name="McGill C.J."/>
            <person name="Rodriguez I.M."/>
            <person name="Rodriguez B."/>
            <person name="Murad R."/>
            <person name="Mortazavi A."/>
        </authorList>
    </citation>
    <scope>NUCLEOTIDE SEQUENCE [LARGE SCALE GENOMIC DNA]</scope>
    <source>
        <strain evidence="2 3">ALL</strain>
    </source>
</reference>
<feature type="domain" description="G" evidence="1">
    <location>
        <begin position="243"/>
        <end position="287"/>
    </location>
</feature>
<dbReference type="GO" id="GO:0005525">
    <property type="term" value="F:GTP binding"/>
    <property type="evidence" value="ECO:0007669"/>
    <property type="project" value="InterPro"/>
</dbReference>
<reference evidence="2 3" key="1">
    <citation type="journal article" date="2015" name="Genome Biol.">
        <title>Comparative genomics of Steinernema reveals deeply conserved gene regulatory networks.</title>
        <authorList>
            <person name="Dillman A.R."/>
            <person name="Macchietto M."/>
            <person name="Porter C.F."/>
            <person name="Rogers A."/>
            <person name="Williams B."/>
            <person name="Antoshechkin I."/>
            <person name="Lee M.M."/>
            <person name="Goodwin Z."/>
            <person name="Lu X."/>
            <person name="Lewis E.E."/>
            <person name="Goodrich-Blair H."/>
            <person name="Stock S.P."/>
            <person name="Adams B.J."/>
            <person name="Sternberg P.W."/>
            <person name="Mortazavi A."/>
        </authorList>
    </citation>
    <scope>NUCLEOTIDE SEQUENCE [LARGE SCALE GENOMIC DNA]</scope>
    <source>
        <strain evidence="2 3">ALL</strain>
    </source>
</reference>
<accession>A0A4U5MTV7</accession>
<dbReference type="InterPro" id="IPR027417">
    <property type="entry name" value="P-loop_NTPase"/>
</dbReference>
<dbReference type="Proteomes" id="UP000298663">
    <property type="component" value="Unassembled WGS sequence"/>
</dbReference>
<dbReference type="CDD" id="cd01855">
    <property type="entry name" value="YqeH"/>
    <property type="match status" value="1"/>
</dbReference>
<keyword evidence="3" id="KW-1185">Reference proteome</keyword>
<dbReference type="AlphaFoldDB" id="A0A4U5MTV7"/>
<dbReference type="STRING" id="34508.A0A4U5MTV7"/>
<proteinExistence type="predicted"/>
<dbReference type="Gene3D" id="3.40.50.300">
    <property type="entry name" value="P-loop containing nucleotide triphosphate hydrolases"/>
    <property type="match status" value="1"/>
</dbReference>
<dbReference type="Pfam" id="PF01926">
    <property type="entry name" value="MMR_HSR1"/>
    <property type="match status" value="1"/>
</dbReference>
<dbReference type="SUPFAM" id="SSF52540">
    <property type="entry name" value="P-loop containing nucleoside triphosphate hydrolases"/>
    <property type="match status" value="1"/>
</dbReference>
<dbReference type="InterPro" id="IPR052807">
    <property type="entry name" value="Mito_transl_resp_regulator"/>
</dbReference>
<dbReference type="OrthoDB" id="1696305at2759"/>
<sequence length="596" mass="67050">MTEGFSIRSFGASNAVESIEFQMPGQSTDVLVKGRKGEEEDDQSWMDNYGATDTNIAPSKKTCGGCGANFHCQDTALPGFLPVEMFEKLEKQRKAPDDTMCRRCYMLKKYNFLLNVNVCPVDYRTMMERLKLVDEILVVLVVDMTDLPGSIHKQLPDIIGRRKPMIVVGNKSDLLPPDQRAGYLKNFKHVLIQELRNAGFYDDFNVLHTALVSAKTGFGIENLVTQIFQKWSNQRDKLRNDFYLIGCTNAGKSTLFNTLLQSDLCKVRAVDLVERATSSIWPGTTISLLKFPVMNPNPYKMELRRRRLLSQQTWIAKERETHRIMLNKTNDNKYATLQANVGNTFREIEDDLQPMSNRELNASIYGGEEMKPKSARKWSLDDHIFTKGNWCFDTPGTVNEDQVLSMFTLEELVNVIPRQMMIPRTFITYPGQSALLGGVGRLDIEGNPENRTPVFLTVFASERLPVNVMATTEVEAFLKRYLGTATLVAPIGDADRLKQFGELQGKSFAVTSKGKDRSGADIVLSSMGWIAVTSESDTICKAFTAGGRGLYARESLLPYAVNLRGARIGGTAAYQVKPVKIPEPEKKKKFKKKRKH</sequence>
<dbReference type="InterPro" id="IPR006073">
    <property type="entry name" value="GTP-bd"/>
</dbReference>
<name>A0A4U5MTV7_STECR</name>
<protein>
    <recommendedName>
        <fullName evidence="1">G domain-containing protein</fullName>
    </recommendedName>
</protein>
<comment type="caution">
    <text evidence="2">The sequence shown here is derived from an EMBL/GenBank/DDBJ whole genome shotgun (WGS) entry which is preliminary data.</text>
</comment>